<dbReference type="GO" id="GO:0030145">
    <property type="term" value="F:manganese ion binding"/>
    <property type="evidence" value="ECO:0007669"/>
    <property type="project" value="UniProtKB-UniRule"/>
</dbReference>
<dbReference type="NCBIfam" id="TIGR00583">
    <property type="entry name" value="mre11"/>
    <property type="match status" value="1"/>
</dbReference>
<dbReference type="CDD" id="cd00840">
    <property type="entry name" value="MPP_Mre11_N"/>
    <property type="match status" value="1"/>
</dbReference>
<gene>
    <name evidence="22" type="primary">mre11</name>
    <name evidence="22" type="ORF">SOMG_02062</name>
</gene>
<evidence type="ECO:0000256" key="1">
    <source>
        <dbReference type="ARBA" id="ARBA00001936"/>
    </source>
</evidence>
<dbReference type="InterPro" id="IPR029052">
    <property type="entry name" value="Metallo-depent_PP-like"/>
</dbReference>
<dbReference type="InterPro" id="IPR004843">
    <property type="entry name" value="Calcineurin-like_PHP"/>
</dbReference>
<feature type="domain" description="Mre11 DNA-binding" evidence="21">
    <location>
        <begin position="299"/>
        <end position="467"/>
    </location>
</feature>
<evidence type="ECO:0000313" key="23">
    <source>
        <dbReference type="Proteomes" id="UP001212411"/>
    </source>
</evidence>
<evidence type="ECO:0000256" key="8">
    <source>
        <dbReference type="ARBA" id="ARBA00022759"/>
    </source>
</evidence>
<accession>A0AAE9W8M0</accession>
<dbReference type="RefSeq" id="XP_056035954.1">
    <property type="nucleotide sequence ID" value="XM_056180855.1"/>
</dbReference>
<keyword evidence="5" id="KW-0158">Chromosome</keyword>
<keyword evidence="10 16" id="KW-0378">Hydrolase</keyword>
<evidence type="ECO:0000256" key="4">
    <source>
        <dbReference type="ARBA" id="ARBA00009028"/>
    </source>
</evidence>
<evidence type="ECO:0000256" key="10">
    <source>
        <dbReference type="ARBA" id="ARBA00022801"/>
    </source>
</evidence>
<evidence type="ECO:0000259" key="21">
    <source>
        <dbReference type="SMART" id="SM01347"/>
    </source>
</evidence>
<keyword evidence="11 16" id="KW-0269">Exonuclease</keyword>
<dbReference type="Pfam" id="PF00149">
    <property type="entry name" value="Metallophos"/>
    <property type="match status" value="1"/>
</dbReference>
<evidence type="ECO:0000256" key="11">
    <source>
        <dbReference type="ARBA" id="ARBA00022839"/>
    </source>
</evidence>
<comment type="cofactor">
    <cofactor evidence="1 16">
        <name>Mn(2+)</name>
        <dbReference type="ChEBI" id="CHEBI:29035"/>
    </cofactor>
</comment>
<keyword evidence="13 16" id="KW-0464">Manganese</keyword>
<evidence type="ECO:0000256" key="16">
    <source>
        <dbReference type="PIRNR" id="PIRNR000882"/>
    </source>
</evidence>
<protein>
    <recommendedName>
        <fullName evidence="16">Double-strand break repair protein</fullName>
    </recommendedName>
</protein>
<dbReference type="PIRSF" id="PIRSF000882">
    <property type="entry name" value="DSB_repair_MRE11"/>
    <property type="match status" value="1"/>
</dbReference>
<evidence type="ECO:0000256" key="3">
    <source>
        <dbReference type="ARBA" id="ARBA00004286"/>
    </source>
</evidence>
<feature type="compositionally biased region" description="Acidic residues" evidence="20">
    <location>
        <begin position="645"/>
        <end position="654"/>
    </location>
</feature>
<evidence type="ECO:0000256" key="13">
    <source>
        <dbReference type="ARBA" id="ARBA00023211"/>
    </source>
</evidence>
<feature type="compositionally biased region" description="Low complexity" evidence="20">
    <location>
        <begin position="592"/>
        <end position="604"/>
    </location>
</feature>
<evidence type="ECO:0000256" key="20">
    <source>
        <dbReference type="SAM" id="MobiDB-lite"/>
    </source>
</evidence>
<feature type="compositionally biased region" description="Low complexity" evidence="20">
    <location>
        <begin position="625"/>
        <end position="643"/>
    </location>
</feature>
<dbReference type="GeneID" id="80875544"/>
<dbReference type="InterPro" id="IPR038487">
    <property type="entry name" value="Mre11_capping_dom"/>
</dbReference>
<dbReference type="GO" id="GO:0035861">
    <property type="term" value="C:site of double-strand break"/>
    <property type="evidence" value="ECO:0007669"/>
    <property type="project" value="TreeGrafter"/>
</dbReference>
<feature type="compositionally biased region" description="Polar residues" evidence="20">
    <location>
        <begin position="525"/>
        <end position="540"/>
    </location>
</feature>
<evidence type="ECO:0000256" key="14">
    <source>
        <dbReference type="ARBA" id="ARBA00023242"/>
    </source>
</evidence>
<dbReference type="GO" id="GO:0000724">
    <property type="term" value="P:double-strand break repair via homologous recombination"/>
    <property type="evidence" value="ECO:0007669"/>
    <property type="project" value="TreeGrafter"/>
</dbReference>
<dbReference type="PANTHER" id="PTHR10139:SF1">
    <property type="entry name" value="DOUBLE-STRAND BREAK REPAIR PROTEIN MRE11"/>
    <property type="match status" value="1"/>
</dbReference>
<evidence type="ECO:0000256" key="7">
    <source>
        <dbReference type="ARBA" id="ARBA00022723"/>
    </source>
</evidence>
<evidence type="ECO:0000256" key="15">
    <source>
        <dbReference type="ARBA" id="ARBA00023254"/>
    </source>
</evidence>
<dbReference type="Pfam" id="PF04152">
    <property type="entry name" value="Mre11_DNA_bind"/>
    <property type="match status" value="1"/>
</dbReference>
<keyword evidence="6 16" id="KW-0540">Nuclease</keyword>
<evidence type="ECO:0000313" key="22">
    <source>
        <dbReference type="EMBL" id="WBW71711.1"/>
    </source>
</evidence>
<dbReference type="GO" id="GO:0097552">
    <property type="term" value="P:mitochondrial double-strand break repair via homologous recombination"/>
    <property type="evidence" value="ECO:0007669"/>
    <property type="project" value="TreeGrafter"/>
</dbReference>
<organism evidence="22 23">
    <name type="scientific">Schizosaccharomyces osmophilus</name>
    <dbReference type="NCBI Taxonomy" id="2545709"/>
    <lineage>
        <taxon>Eukaryota</taxon>
        <taxon>Fungi</taxon>
        <taxon>Dikarya</taxon>
        <taxon>Ascomycota</taxon>
        <taxon>Taphrinomycotina</taxon>
        <taxon>Schizosaccharomycetes</taxon>
        <taxon>Schizosaccharomycetales</taxon>
        <taxon>Schizosaccharomycetaceae</taxon>
        <taxon>Schizosaccharomyces</taxon>
    </lineage>
</organism>
<dbReference type="KEGG" id="som:SOMG_02062"/>
<keyword evidence="15 16" id="KW-0469">Meiosis</keyword>
<feature type="coiled-coil region" evidence="19">
    <location>
        <begin position="491"/>
        <end position="518"/>
    </location>
</feature>
<dbReference type="FunFam" id="3.30.110.110:FF:000004">
    <property type="entry name" value="Double-strand break repair protein"/>
    <property type="match status" value="1"/>
</dbReference>
<evidence type="ECO:0000256" key="12">
    <source>
        <dbReference type="ARBA" id="ARBA00023204"/>
    </source>
</evidence>
<dbReference type="InterPro" id="IPR041796">
    <property type="entry name" value="Mre11_N"/>
</dbReference>
<dbReference type="SMART" id="SM01347">
    <property type="entry name" value="Mre11_DNA_bind"/>
    <property type="match status" value="1"/>
</dbReference>
<feature type="compositionally biased region" description="Basic and acidic residues" evidence="20">
    <location>
        <begin position="546"/>
        <end position="564"/>
    </location>
</feature>
<reference evidence="22 23" key="1">
    <citation type="journal article" date="2023" name="G3 (Bethesda)">
        <title>A high-quality reference genome for the fission yeast Schizosaccharomyces osmophilus.</title>
        <authorList>
            <person name="Jia G.S."/>
            <person name="Zhang W.C."/>
            <person name="Liang Y."/>
            <person name="Liu X.H."/>
            <person name="Rhind N."/>
            <person name="Pidoux A."/>
            <person name="Brysch-Herzberg M."/>
            <person name="Du L.L."/>
        </authorList>
    </citation>
    <scope>NUCLEOTIDE SEQUENCE [LARGE SCALE GENOMIC DNA]</scope>
    <source>
        <strain evidence="22 23">CBS 15793</strain>
    </source>
</reference>
<evidence type="ECO:0000256" key="6">
    <source>
        <dbReference type="ARBA" id="ARBA00022722"/>
    </source>
</evidence>
<keyword evidence="8 16" id="KW-0255">Endonuclease</keyword>
<dbReference type="GO" id="GO:0031573">
    <property type="term" value="P:mitotic intra-S DNA damage checkpoint signaling"/>
    <property type="evidence" value="ECO:0007669"/>
    <property type="project" value="TreeGrafter"/>
</dbReference>
<evidence type="ECO:0000256" key="18">
    <source>
        <dbReference type="RuleBase" id="RU003447"/>
    </source>
</evidence>
<dbReference type="GO" id="GO:0030870">
    <property type="term" value="C:Mre11 complex"/>
    <property type="evidence" value="ECO:0007669"/>
    <property type="project" value="UniProtKB-UniRule"/>
</dbReference>
<dbReference type="SUPFAM" id="SSF56300">
    <property type="entry name" value="Metallo-dependent phosphatases"/>
    <property type="match status" value="1"/>
</dbReference>
<dbReference type="PANTHER" id="PTHR10139">
    <property type="entry name" value="DOUBLE-STRAND BREAK REPAIR PROTEIN MRE11"/>
    <property type="match status" value="1"/>
</dbReference>
<keyword evidence="12 16" id="KW-0234">DNA repair</keyword>
<dbReference type="GO" id="GO:0000014">
    <property type="term" value="F:single-stranded DNA endodeoxyribonuclease activity"/>
    <property type="evidence" value="ECO:0007669"/>
    <property type="project" value="TreeGrafter"/>
</dbReference>
<keyword evidence="7" id="KW-0479">Metal-binding</keyword>
<evidence type="ECO:0000256" key="5">
    <source>
        <dbReference type="ARBA" id="ARBA00022454"/>
    </source>
</evidence>
<keyword evidence="23" id="KW-1185">Reference proteome</keyword>
<dbReference type="GO" id="GO:0008296">
    <property type="term" value="F:3'-5'-DNA exonuclease activity"/>
    <property type="evidence" value="ECO:0007669"/>
    <property type="project" value="InterPro"/>
</dbReference>
<dbReference type="GO" id="GO:0006303">
    <property type="term" value="P:double-strand break repair via nonhomologous end joining"/>
    <property type="evidence" value="ECO:0007669"/>
    <property type="project" value="TreeGrafter"/>
</dbReference>
<dbReference type="Gene3D" id="3.30.110.110">
    <property type="entry name" value="Mre11, capping domain"/>
    <property type="match status" value="1"/>
</dbReference>
<dbReference type="Proteomes" id="UP001212411">
    <property type="component" value="Chromosome 1"/>
</dbReference>
<dbReference type="InterPro" id="IPR007281">
    <property type="entry name" value="Mre11_DNA-bd"/>
</dbReference>
<dbReference type="EMBL" id="CP115611">
    <property type="protein sequence ID" value="WBW71711.1"/>
    <property type="molecule type" value="Genomic_DNA"/>
</dbReference>
<dbReference type="InterPro" id="IPR003701">
    <property type="entry name" value="Mre11"/>
</dbReference>
<comment type="similarity">
    <text evidence="4 16 18">Belongs to the MRE11/RAD32 family.</text>
</comment>
<keyword evidence="14 16" id="KW-0539">Nucleus</keyword>
<comment type="function">
    <text evidence="16">Core component of the MRN complex, which plays a central role in double-strand break (DSB) repair, DNA recombination, maintenance of telomere integrity and meiosis. The MRN complex is involved in the repair of DNA double-strand breaks (DSBs) via homologous recombination (HR), an error-free mechanism which primarily occurs during S and G2 phases. The complex (1) mediates the end resection of damaged DNA, which generates proper single-stranded DNA, a key initial steps in HR, and is (2) required for the recruitment of other repair factors and efficient activation of ATM and ATR upon DNA damage. Within the MRN complex, rad32 possesses both single-strand endonuclease activity and double-strand-specific 3'-5' exonuclease activity. Rad32 first endonucleolytically cleaves the 5' strand at DNA DSB ends to prevent non-homologous end joining (NHEJ) and licence HR. It then generates a single-stranded DNA gap via 3' to 5' exonucleolytic degradation, which is required for single-strand invasion and recombination.</text>
</comment>
<evidence type="ECO:0000256" key="9">
    <source>
        <dbReference type="ARBA" id="ARBA00022763"/>
    </source>
</evidence>
<keyword evidence="9 16" id="KW-0227">DNA damage</keyword>
<evidence type="ECO:0000256" key="2">
    <source>
        <dbReference type="ARBA" id="ARBA00004123"/>
    </source>
</evidence>
<dbReference type="GO" id="GO:0000723">
    <property type="term" value="P:telomere maintenance"/>
    <property type="evidence" value="ECO:0007669"/>
    <property type="project" value="TreeGrafter"/>
</dbReference>
<proteinExistence type="inferred from homology"/>
<name>A0AAE9W8M0_9SCHI</name>
<evidence type="ECO:0000256" key="19">
    <source>
        <dbReference type="SAM" id="Coils"/>
    </source>
</evidence>
<feature type="active site" description="Proton donor" evidence="17">
    <location>
        <position position="134"/>
    </location>
</feature>
<comment type="subcellular location">
    <subcellularLocation>
        <location evidence="3">Chromosome</location>
    </subcellularLocation>
    <subcellularLocation>
        <location evidence="2 16">Nucleus</location>
    </subcellularLocation>
</comment>
<evidence type="ECO:0000256" key="17">
    <source>
        <dbReference type="PIRSR" id="PIRSR000882-1"/>
    </source>
</evidence>
<sequence length="654" mass="73897">MTNERQNAPLQESENDTIRILIASDNHVGFAEKDPVRGNDSFVSFDEILRIAREKEVDMVLLGGDIFHDNKPSRKAFYQALRSLRLNCLGDKPCELELLSDTSVTAGDTAICSVNYEDPNINVAIPVFSIHGNHDDPSGDGRYSALDILQVTGLVNYFGRVPENDNISISPILLQKGSTKLALYGLSNVRDQRLYHSFRENKVKFLRPDLYQDEWFNLLVVHQNHAAHTETSYLPESFIQDFYDFVLWGHEHECIIDGTYNPTQKFTVVQPGSSVATSLSPGETVPKHCGILHLTGRDFFMEKIRLRTVRPFVMKDIVLSEIQSIPPMVDNKREVLTYLISQVEEAIEEAKQQWVEAQGGDPNVQNEKPPLPLIRLRVDYTGGYQTENPQRFSNRFVGRVANATDVVLFHLKRKYTRTKKNNEVVDNVGEDVKINALRVESLVSEYLKKNQLECLPGNILGEAVINFVEKDDKDAIKDCVEDHLSKQINLLVKKRVTEENLEEEIKTLVKNIPQLSTTKRKEYDSMTTPASTSFRVNSPDSDLDEDRPLHTPARVDENEGKDDFQPLTQAEPSSQPPKTTKPRILPGSMYQKSASAKRLSSKSSTPKRATGRTQGKRAEKPAEKSTQLMFQDSSSSSQKPASQYLDDDDEILDD</sequence>
<feature type="region of interest" description="Disordered" evidence="20">
    <location>
        <begin position="519"/>
        <end position="654"/>
    </location>
</feature>
<dbReference type="Gene3D" id="3.60.21.10">
    <property type="match status" value="1"/>
</dbReference>
<dbReference type="GO" id="GO:0042138">
    <property type="term" value="P:meiotic DNA double-strand break formation"/>
    <property type="evidence" value="ECO:0007669"/>
    <property type="project" value="TreeGrafter"/>
</dbReference>
<dbReference type="AlphaFoldDB" id="A0AAE9W8M0"/>
<dbReference type="FunFam" id="3.60.21.10:FF:000011">
    <property type="entry name" value="Double-strand break repair protein"/>
    <property type="match status" value="1"/>
</dbReference>
<keyword evidence="19" id="KW-0175">Coiled coil</keyword>
<feature type="compositionally biased region" description="Polar residues" evidence="20">
    <location>
        <begin position="566"/>
        <end position="578"/>
    </location>
</feature>
<dbReference type="GO" id="GO:0007095">
    <property type="term" value="P:mitotic G2 DNA damage checkpoint signaling"/>
    <property type="evidence" value="ECO:0007669"/>
    <property type="project" value="TreeGrafter"/>
</dbReference>